<evidence type="ECO:0000313" key="2">
    <source>
        <dbReference type="Proteomes" id="UP001349994"/>
    </source>
</evidence>
<gene>
    <name evidence="1" type="ORF">VIN30_04110</name>
</gene>
<dbReference type="RefSeq" id="WP_326426059.1">
    <property type="nucleotide sequence ID" value="NZ_JAYMFF010000007.1"/>
</dbReference>
<comment type="caution">
    <text evidence="1">The sequence shown here is derived from an EMBL/GenBank/DDBJ whole genome shotgun (WGS) entry which is preliminary data.</text>
</comment>
<dbReference type="InterPro" id="IPR025051">
    <property type="entry name" value="DUF3990"/>
</dbReference>
<reference evidence="1 2" key="1">
    <citation type="submission" date="2024-01" db="EMBL/GenBank/DDBJ databases">
        <title>novel species in genus Adlercreutzia.</title>
        <authorList>
            <person name="Liu X."/>
        </authorList>
    </citation>
    <scope>NUCLEOTIDE SEQUENCE [LARGE SCALE GENOMIC DNA]</scope>
    <source>
        <strain evidence="1 2">R7</strain>
    </source>
</reference>
<evidence type="ECO:0000313" key="1">
    <source>
        <dbReference type="EMBL" id="MEC4175624.1"/>
    </source>
</evidence>
<protein>
    <submittedName>
        <fullName evidence="1">DUF3990 domain-containing protein</fullName>
    </submittedName>
</protein>
<organism evidence="1 2">
    <name type="scientific">Adlercreutzia wanghongyangiae</name>
    <dbReference type="NCBI Taxonomy" id="3111451"/>
    <lineage>
        <taxon>Bacteria</taxon>
        <taxon>Bacillati</taxon>
        <taxon>Actinomycetota</taxon>
        <taxon>Coriobacteriia</taxon>
        <taxon>Eggerthellales</taxon>
        <taxon>Eggerthellaceae</taxon>
        <taxon>Adlercreutzia</taxon>
    </lineage>
</organism>
<dbReference type="Proteomes" id="UP001349994">
    <property type="component" value="Unassembled WGS sequence"/>
</dbReference>
<dbReference type="EMBL" id="JAYMFF010000007">
    <property type="protein sequence ID" value="MEC4175624.1"/>
    <property type="molecule type" value="Genomic_DNA"/>
</dbReference>
<sequence>MSDDTMMLFHGSFLPVEAPRVIEGTYAKDFGNGFYLTLLQEQAEKWAMRKYRNMLRSDSDARPVVSVYRFERGRALETCSSLLFPAMSDEWLDFIAACRAGEMHDYTYVEGPMADDKVYNYVESFLAGSIDRGEFWRLARFSYPTHQVMLAEPALSFLHFVESYDVEER</sequence>
<accession>A0ABU6IGS9</accession>
<name>A0ABU6IGS9_9ACTN</name>
<proteinExistence type="predicted"/>
<dbReference type="Pfam" id="PF13151">
    <property type="entry name" value="DUF3990"/>
    <property type="match status" value="1"/>
</dbReference>
<keyword evidence="2" id="KW-1185">Reference proteome</keyword>